<keyword evidence="10" id="KW-1185">Reference proteome</keyword>
<evidence type="ECO:0000313" key="8">
    <source>
        <dbReference type="EMBL" id="TWX56760.1"/>
    </source>
</evidence>
<evidence type="ECO:0000256" key="5">
    <source>
        <dbReference type="SAM" id="Phobius"/>
    </source>
</evidence>
<dbReference type="Pfam" id="PF19358">
    <property type="entry name" value="DUF5935"/>
    <property type="match status" value="1"/>
</dbReference>
<dbReference type="PANTHER" id="PTHR37422">
    <property type="entry name" value="TEICHURONIC ACID BIOSYNTHESIS PROTEIN TUAE"/>
    <property type="match status" value="1"/>
</dbReference>
<dbReference type="EMBL" id="VOLQ01000022">
    <property type="protein sequence ID" value="TWX65730.1"/>
    <property type="molecule type" value="Genomic_DNA"/>
</dbReference>
<dbReference type="PANTHER" id="PTHR37422:SF13">
    <property type="entry name" value="LIPOPOLYSACCHARIDE BIOSYNTHESIS PROTEIN PA4999-RELATED"/>
    <property type="match status" value="1"/>
</dbReference>
<dbReference type="AlphaFoldDB" id="A0A5C6QAS9"/>
<sequence length="428" mass="48023">MKDLLFILMFTPFIFLAFRNPFLGLCAWAWTIMAVPKNMLWGFASDIRYTFFLAIITIVAIAFNKDVFRKSPASAMFTLMVLFLVHTSISNIFSMGSSNASWTVWGDFAKAITFSGLIIMLLTTKNRINTFLITLLLGVGFNVFFEGMKFLATGGSYKIIGIKSSMMTDNNLFALAVLMVIPLYLYIIPQIKHKYLKLGFTGLAGLSAVCVIGSYSRGGFIGLLVVAGQLFMKTKRKLLFIIFAACFASVAIYTASDKWSDRIQTIEHADKDSSFLGRLTAWKLATLAAMDNPLLGVGQDSMQYYHVWGYYYDDLDKFDFISDENTPREKPKAAHSIYFQVLGDAGFVGLMLFLIILFKGFFMSRLLAKKATEEWVRNLAKAINTTLIVYMLSGALLSLAYYDLLYGLLAILVCLQRIDGNKKNNEHA</sequence>
<feature type="domain" description="O-antigen ligase-related" evidence="6">
    <location>
        <begin position="204"/>
        <end position="354"/>
    </location>
</feature>
<evidence type="ECO:0000313" key="10">
    <source>
        <dbReference type="Proteomes" id="UP000321525"/>
    </source>
</evidence>
<feature type="transmembrane region" description="Helical" evidence="5">
    <location>
        <begin position="39"/>
        <end position="63"/>
    </location>
</feature>
<evidence type="ECO:0000313" key="9">
    <source>
        <dbReference type="EMBL" id="TWX65730.1"/>
    </source>
</evidence>
<evidence type="ECO:0000256" key="3">
    <source>
        <dbReference type="ARBA" id="ARBA00022989"/>
    </source>
</evidence>
<protein>
    <submittedName>
        <fullName evidence="8 9">O-glycosylation ligase, exosortase A system-associated</fullName>
    </submittedName>
</protein>
<feature type="transmembrane region" description="Helical" evidence="5">
    <location>
        <begin position="75"/>
        <end position="96"/>
    </location>
</feature>
<dbReference type="InterPro" id="IPR017528">
    <property type="entry name" value="CHP03097O-antigen_lig-rel"/>
</dbReference>
<dbReference type="RefSeq" id="WP_146800255.1">
    <property type="nucleotide sequence ID" value="NZ_VOLP01000021.1"/>
</dbReference>
<dbReference type="Proteomes" id="UP000321525">
    <property type="component" value="Unassembled WGS sequence"/>
</dbReference>
<dbReference type="Proteomes" id="UP000321917">
    <property type="component" value="Unassembled WGS sequence"/>
</dbReference>
<evidence type="ECO:0000256" key="4">
    <source>
        <dbReference type="ARBA" id="ARBA00023136"/>
    </source>
</evidence>
<feature type="transmembrane region" description="Helical" evidence="5">
    <location>
        <begin position="387"/>
        <end position="415"/>
    </location>
</feature>
<dbReference type="InterPro" id="IPR045979">
    <property type="entry name" value="DUF5935"/>
</dbReference>
<reference evidence="9 11" key="1">
    <citation type="submission" date="2019-07" db="EMBL/GenBank/DDBJ databases">
        <title>Genomes of sea-ice associated Colwellia species.</title>
        <authorList>
            <person name="Bowman J.P."/>
        </authorList>
    </citation>
    <scope>NUCLEOTIDE SEQUENCE [LARGE SCALE GENOMIC DNA]</scope>
    <source>
        <strain evidence="8 10">ACAM 607</strain>
        <strain evidence="9 11">IC036</strain>
    </source>
</reference>
<gene>
    <name evidence="8" type="ORF">ESZ26_14890</name>
    <name evidence="9" type="ORF">ESZ27_12155</name>
</gene>
<comment type="subcellular location">
    <subcellularLocation>
        <location evidence="1">Membrane</location>
        <topology evidence="1">Multi-pass membrane protein</topology>
    </subcellularLocation>
</comment>
<evidence type="ECO:0000259" key="7">
    <source>
        <dbReference type="Pfam" id="PF19358"/>
    </source>
</evidence>
<feature type="transmembrane region" description="Helical" evidence="5">
    <location>
        <begin position="102"/>
        <end position="123"/>
    </location>
</feature>
<comment type="caution">
    <text evidence="9">The sequence shown here is derived from an EMBL/GenBank/DDBJ whole genome shotgun (WGS) entry which is preliminary data.</text>
</comment>
<feature type="domain" description="DUF5935" evidence="7">
    <location>
        <begin position="1"/>
        <end position="187"/>
    </location>
</feature>
<keyword evidence="2 5" id="KW-0812">Transmembrane</keyword>
<dbReference type="EMBL" id="VOLR01000022">
    <property type="protein sequence ID" value="TWX56760.1"/>
    <property type="molecule type" value="Genomic_DNA"/>
</dbReference>
<evidence type="ECO:0000256" key="2">
    <source>
        <dbReference type="ARBA" id="ARBA00022692"/>
    </source>
</evidence>
<dbReference type="InterPro" id="IPR007016">
    <property type="entry name" value="O-antigen_ligase-rel_domated"/>
</dbReference>
<dbReference type="OrthoDB" id="9772644at2"/>
<feature type="transmembrane region" description="Helical" evidence="5">
    <location>
        <begin position="337"/>
        <end position="358"/>
    </location>
</feature>
<feature type="transmembrane region" description="Helical" evidence="5">
    <location>
        <begin position="130"/>
        <end position="152"/>
    </location>
</feature>
<evidence type="ECO:0000313" key="11">
    <source>
        <dbReference type="Proteomes" id="UP000321917"/>
    </source>
</evidence>
<keyword evidence="3 5" id="KW-1133">Transmembrane helix</keyword>
<dbReference type="GO" id="GO:0016874">
    <property type="term" value="F:ligase activity"/>
    <property type="evidence" value="ECO:0007669"/>
    <property type="project" value="UniProtKB-KW"/>
</dbReference>
<name>A0A5C6QAS9_9GAMM</name>
<proteinExistence type="predicted"/>
<dbReference type="Pfam" id="PF04932">
    <property type="entry name" value="Wzy_C"/>
    <property type="match status" value="1"/>
</dbReference>
<keyword evidence="9" id="KW-0436">Ligase</keyword>
<keyword evidence="4 5" id="KW-0472">Membrane</keyword>
<feature type="transmembrane region" description="Helical" evidence="5">
    <location>
        <begin position="200"/>
        <end position="226"/>
    </location>
</feature>
<organism evidence="9 11">
    <name type="scientific">Colwellia hornerae</name>
    <dbReference type="NCBI Taxonomy" id="89402"/>
    <lineage>
        <taxon>Bacteria</taxon>
        <taxon>Pseudomonadati</taxon>
        <taxon>Pseudomonadota</taxon>
        <taxon>Gammaproteobacteria</taxon>
        <taxon>Alteromonadales</taxon>
        <taxon>Colwelliaceae</taxon>
        <taxon>Colwellia</taxon>
    </lineage>
</organism>
<evidence type="ECO:0000259" key="6">
    <source>
        <dbReference type="Pfam" id="PF04932"/>
    </source>
</evidence>
<dbReference type="GO" id="GO:0016020">
    <property type="term" value="C:membrane"/>
    <property type="evidence" value="ECO:0007669"/>
    <property type="project" value="UniProtKB-SubCell"/>
</dbReference>
<dbReference type="NCBIfam" id="TIGR03097">
    <property type="entry name" value="PEP_O_lig_1"/>
    <property type="match status" value="1"/>
</dbReference>
<evidence type="ECO:0000256" key="1">
    <source>
        <dbReference type="ARBA" id="ARBA00004141"/>
    </source>
</evidence>
<feature type="transmembrane region" description="Helical" evidence="5">
    <location>
        <begin position="172"/>
        <end position="188"/>
    </location>
</feature>
<feature type="transmembrane region" description="Helical" evidence="5">
    <location>
        <begin position="238"/>
        <end position="255"/>
    </location>
</feature>
<dbReference type="InterPro" id="IPR051533">
    <property type="entry name" value="WaaL-like"/>
</dbReference>
<accession>A0A5C6QAS9</accession>